<dbReference type="Pfam" id="PF02580">
    <property type="entry name" value="Tyr_Deacylase"/>
    <property type="match status" value="1"/>
</dbReference>
<keyword evidence="2" id="KW-0378">Hydrolase</keyword>
<dbReference type="PANTHER" id="PTHR10472:SF5">
    <property type="entry name" value="D-AMINOACYL-TRNA DEACYLASE 1"/>
    <property type="match status" value="1"/>
</dbReference>
<comment type="similarity">
    <text evidence="1 2">Belongs to the DTD family.</text>
</comment>
<dbReference type="CDD" id="cd00563">
    <property type="entry name" value="Dtyr_deacylase"/>
    <property type="match status" value="1"/>
</dbReference>
<sequence>MKAVLQRVTSSKVSINNKIIGQISQGFNILLGIGQDDSESLVNKFAEKIVNLRVFNDEAGKMNKSLLEIKGEVLLISQFTLCADTSGGHRPSFSKVAAPEKAEAIYQKIAQAIRGYGVKVETGEFGAYMAVDIANDGPVTIILDSKSL</sequence>
<dbReference type="GO" id="GO:0106026">
    <property type="term" value="F:Gly-tRNA(Ala) deacylase activity"/>
    <property type="evidence" value="ECO:0007669"/>
    <property type="project" value="UniProtKB-UniRule"/>
</dbReference>
<dbReference type="GO" id="GO:0051500">
    <property type="term" value="F:D-tyrosyl-tRNA(Tyr) deacylase activity"/>
    <property type="evidence" value="ECO:0007669"/>
    <property type="project" value="TreeGrafter"/>
</dbReference>
<protein>
    <recommendedName>
        <fullName evidence="2">D-aminoacyl-tRNA deacylase</fullName>
        <shortName evidence="2">DTD</shortName>
        <ecNumber evidence="2">3.1.1.96</ecNumber>
    </recommendedName>
    <alternativeName>
        <fullName evidence="2">Gly-tRNA(Ala) deacylase</fullName>
        <ecNumber evidence="2">3.1.1.-</ecNumber>
    </alternativeName>
</protein>
<dbReference type="EC" id="3.1.1.96" evidence="2"/>
<dbReference type="InterPro" id="IPR003732">
    <property type="entry name" value="Daa-tRNA_deacyls_DTD"/>
</dbReference>
<dbReference type="GO" id="GO:0019478">
    <property type="term" value="P:D-amino acid catabolic process"/>
    <property type="evidence" value="ECO:0007669"/>
    <property type="project" value="UniProtKB-UniRule"/>
</dbReference>
<dbReference type="Proteomes" id="UP000178109">
    <property type="component" value="Unassembled WGS sequence"/>
</dbReference>
<dbReference type="FunFam" id="3.50.80.10:FF:000001">
    <property type="entry name" value="D-aminoacyl-tRNA deacylase"/>
    <property type="match status" value="1"/>
</dbReference>
<feature type="short sequence motif" description="Gly-cisPro motif, important for rejection of L-amino acids" evidence="2">
    <location>
        <begin position="137"/>
        <end position="138"/>
    </location>
</feature>
<comment type="catalytic activity">
    <reaction evidence="2">
        <text>a D-aminoacyl-tRNA + H2O = a tRNA + a D-alpha-amino acid + H(+)</text>
        <dbReference type="Rhea" id="RHEA:13953"/>
        <dbReference type="Rhea" id="RHEA-COMP:10123"/>
        <dbReference type="Rhea" id="RHEA-COMP:10124"/>
        <dbReference type="ChEBI" id="CHEBI:15377"/>
        <dbReference type="ChEBI" id="CHEBI:15378"/>
        <dbReference type="ChEBI" id="CHEBI:59871"/>
        <dbReference type="ChEBI" id="CHEBI:78442"/>
        <dbReference type="ChEBI" id="CHEBI:79333"/>
        <dbReference type="EC" id="3.1.1.96"/>
    </reaction>
</comment>
<name>A0A1G2BSZ2_9BACT</name>
<gene>
    <name evidence="2" type="primary">dtd</name>
    <name evidence="3" type="ORF">A3H70_03415</name>
</gene>
<dbReference type="Gene3D" id="3.50.80.10">
    <property type="entry name" value="D-tyrosyl-tRNA(Tyr) deacylase"/>
    <property type="match status" value="1"/>
</dbReference>
<comment type="subunit">
    <text evidence="2">Homodimer.</text>
</comment>
<dbReference type="HAMAP" id="MF_00518">
    <property type="entry name" value="Deacylase_Dtd"/>
    <property type="match status" value="1"/>
</dbReference>
<keyword evidence="2" id="KW-0820">tRNA-binding</keyword>
<dbReference type="SUPFAM" id="SSF69500">
    <property type="entry name" value="DTD-like"/>
    <property type="match status" value="1"/>
</dbReference>
<dbReference type="EC" id="3.1.1.-" evidence="2"/>
<accession>A0A1G2BSZ2</accession>
<dbReference type="EMBL" id="MHKO01000025">
    <property type="protein sequence ID" value="OGY92263.1"/>
    <property type="molecule type" value="Genomic_DNA"/>
</dbReference>
<dbReference type="GO" id="GO:0005737">
    <property type="term" value="C:cytoplasm"/>
    <property type="evidence" value="ECO:0007669"/>
    <property type="project" value="UniProtKB-SubCell"/>
</dbReference>
<evidence type="ECO:0000256" key="1">
    <source>
        <dbReference type="ARBA" id="ARBA00009673"/>
    </source>
</evidence>
<reference evidence="3 4" key="1">
    <citation type="journal article" date="2016" name="Nat. Commun.">
        <title>Thousands of microbial genomes shed light on interconnected biogeochemical processes in an aquifer system.</title>
        <authorList>
            <person name="Anantharaman K."/>
            <person name="Brown C.T."/>
            <person name="Hug L.A."/>
            <person name="Sharon I."/>
            <person name="Castelle C.J."/>
            <person name="Probst A.J."/>
            <person name="Thomas B.C."/>
            <person name="Singh A."/>
            <person name="Wilkins M.J."/>
            <person name="Karaoz U."/>
            <person name="Brodie E.L."/>
            <person name="Williams K.H."/>
            <person name="Hubbard S.S."/>
            <person name="Banfield J.F."/>
        </authorList>
    </citation>
    <scope>NUCLEOTIDE SEQUENCE [LARGE SCALE GENOMIC DNA]</scope>
</reference>
<proteinExistence type="inferred from homology"/>
<dbReference type="AlphaFoldDB" id="A0A1G2BSZ2"/>
<dbReference type="InterPro" id="IPR023509">
    <property type="entry name" value="DTD-like_sf"/>
</dbReference>
<evidence type="ECO:0000313" key="3">
    <source>
        <dbReference type="EMBL" id="OGY92263.1"/>
    </source>
</evidence>
<keyword evidence="2" id="KW-0963">Cytoplasm</keyword>
<dbReference type="GO" id="GO:0000049">
    <property type="term" value="F:tRNA binding"/>
    <property type="evidence" value="ECO:0007669"/>
    <property type="project" value="UniProtKB-UniRule"/>
</dbReference>
<comment type="caution">
    <text evidence="3">The sequence shown here is derived from an EMBL/GenBank/DDBJ whole genome shotgun (WGS) entry which is preliminary data.</text>
</comment>
<comment type="catalytic activity">
    <reaction evidence="2">
        <text>glycyl-tRNA(Ala) + H2O = tRNA(Ala) + glycine + H(+)</text>
        <dbReference type="Rhea" id="RHEA:53744"/>
        <dbReference type="Rhea" id="RHEA-COMP:9657"/>
        <dbReference type="Rhea" id="RHEA-COMP:13640"/>
        <dbReference type="ChEBI" id="CHEBI:15377"/>
        <dbReference type="ChEBI" id="CHEBI:15378"/>
        <dbReference type="ChEBI" id="CHEBI:57305"/>
        <dbReference type="ChEBI" id="CHEBI:78442"/>
        <dbReference type="ChEBI" id="CHEBI:78522"/>
    </reaction>
</comment>
<comment type="domain">
    <text evidence="2">A Gly-cisPro motif from one monomer fits into the active site of the other monomer to allow specific chiral rejection of L-amino acids.</text>
</comment>
<evidence type="ECO:0000313" key="4">
    <source>
        <dbReference type="Proteomes" id="UP000178109"/>
    </source>
</evidence>
<comment type="subcellular location">
    <subcellularLocation>
        <location evidence="2">Cytoplasm</location>
    </subcellularLocation>
</comment>
<comment type="function">
    <text evidence="2">An aminoacyl-tRNA editing enzyme that deacylates mischarged D-aminoacyl-tRNAs. Also deacylates mischarged glycyl-tRNA(Ala), protecting cells against glycine mischarging by AlaRS. Acts via tRNA-based rather than protein-based catalysis; rejects L-amino acids rather than detecting D-amino acids in the active site. By recycling D-aminoacyl-tRNA to D-amino acids and free tRNA molecules, this enzyme counteracts the toxicity associated with the formation of D-aminoacyl-tRNA entities in vivo and helps enforce protein L-homochirality.</text>
</comment>
<dbReference type="NCBIfam" id="TIGR00256">
    <property type="entry name" value="D-aminoacyl-tRNA deacylase"/>
    <property type="match status" value="1"/>
</dbReference>
<organism evidence="3 4">
    <name type="scientific">Candidatus Komeilibacteria bacterium RIFCSPLOWO2_02_FULL_48_11</name>
    <dbReference type="NCBI Taxonomy" id="1798553"/>
    <lineage>
        <taxon>Bacteria</taxon>
        <taxon>Candidatus Komeiliibacteriota</taxon>
    </lineage>
</organism>
<dbReference type="GO" id="GO:0043908">
    <property type="term" value="F:Ser(Gly)-tRNA(Ala) hydrolase activity"/>
    <property type="evidence" value="ECO:0007669"/>
    <property type="project" value="UniProtKB-UniRule"/>
</dbReference>
<dbReference type="STRING" id="1798553.A3H70_03415"/>
<evidence type="ECO:0000256" key="2">
    <source>
        <dbReference type="HAMAP-Rule" id="MF_00518"/>
    </source>
</evidence>
<dbReference type="PANTHER" id="PTHR10472">
    <property type="entry name" value="D-TYROSYL-TRNA TYR DEACYLASE"/>
    <property type="match status" value="1"/>
</dbReference>
<keyword evidence="2" id="KW-0694">RNA-binding</keyword>